<name>A0A9W4D1W0_BLUGR</name>
<dbReference type="Proteomes" id="UP000683417">
    <property type="component" value="Unassembled WGS sequence"/>
</dbReference>
<proteinExistence type="predicted"/>
<sequence length="136" mass="15406">MKLFSISGATTLFYILAPVTAMSDVKYPGLLRVPNPNNYFEFLCPSFITYNKPTLMDKIQMIRRVAGNPQMRDYHPKAFDFHQFNIPGEQLYYPLSAAGAMQDYLVFSTDYVIAGVVTRSILANSEEDYAPCDIIV</sequence>
<organism evidence="2 3">
    <name type="scientific">Blumeria graminis f. sp. triticale</name>
    <dbReference type="NCBI Taxonomy" id="1689686"/>
    <lineage>
        <taxon>Eukaryota</taxon>
        <taxon>Fungi</taxon>
        <taxon>Dikarya</taxon>
        <taxon>Ascomycota</taxon>
        <taxon>Pezizomycotina</taxon>
        <taxon>Leotiomycetes</taxon>
        <taxon>Erysiphales</taxon>
        <taxon>Erysiphaceae</taxon>
        <taxon>Blumeria</taxon>
    </lineage>
</organism>
<gene>
    <name evidence="2" type="ORF">BGTH12_LOCUS4006</name>
</gene>
<feature type="signal peptide" evidence="1">
    <location>
        <begin position="1"/>
        <end position="21"/>
    </location>
</feature>
<keyword evidence="1" id="KW-0732">Signal</keyword>
<evidence type="ECO:0000313" key="3">
    <source>
        <dbReference type="Proteomes" id="UP000683417"/>
    </source>
</evidence>
<protein>
    <submittedName>
        <fullName evidence="2">BgTH12-05238</fullName>
    </submittedName>
</protein>
<feature type="chain" id="PRO_5040730135" evidence="1">
    <location>
        <begin position="22"/>
        <end position="136"/>
    </location>
</feature>
<reference evidence="2" key="1">
    <citation type="submission" date="2020-10" db="EMBL/GenBank/DDBJ databases">
        <authorList>
            <person name="Muller C M."/>
        </authorList>
    </citation>
    <scope>NUCLEOTIDE SEQUENCE</scope>
    <source>
        <strain evidence="2">THUN-12</strain>
    </source>
</reference>
<evidence type="ECO:0000256" key="1">
    <source>
        <dbReference type="SAM" id="SignalP"/>
    </source>
</evidence>
<evidence type="ECO:0000313" key="2">
    <source>
        <dbReference type="EMBL" id="CAD6502648.1"/>
    </source>
</evidence>
<dbReference type="AlphaFoldDB" id="A0A9W4D1W0"/>
<dbReference type="EMBL" id="CAJHIT010000006">
    <property type="protein sequence ID" value="CAD6502648.1"/>
    <property type="molecule type" value="Genomic_DNA"/>
</dbReference>
<comment type="caution">
    <text evidence="2">The sequence shown here is derived from an EMBL/GenBank/DDBJ whole genome shotgun (WGS) entry which is preliminary data.</text>
</comment>
<accession>A0A9W4D1W0</accession>